<dbReference type="AlphaFoldDB" id="A0A371XFR7"/>
<dbReference type="PROSITE" id="PS51891">
    <property type="entry name" value="CENP_V_GFA"/>
    <property type="match status" value="1"/>
</dbReference>
<protein>
    <submittedName>
        <fullName evidence="5">GFA family protein</fullName>
    </submittedName>
</protein>
<dbReference type="InterPro" id="IPR011057">
    <property type="entry name" value="Mss4-like_sf"/>
</dbReference>
<evidence type="ECO:0000256" key="3">
    <source>
        <dbReference type="ARBA" id="ARBA00022833"/>
    </source>
</evidence>
<evidence type="ECO:0000256" key="2">
    <source>
        <dbReference type="ARBA" id="ARBA00022723"/>
    </source>
</evidence>
<feature type="domain" description="CENP-V/GFA" evidence="4">
    <location>
        <begin position="12"/>
        <end position="128"/>
    </location>
</feature>
<comment type="similarity">
    <text evidence="1">Belongs to the Gfa family.</text>
</comment>
<evidence type="ECO:0000256" key="1">
    <source>
        <dbReference type="ARBA" id="ARBA00005495"/>
    </source>
</evidence>
<sequence>MKPVISDDPIELEGACHCRAVRFRVRLSEGLGWARRCNCSLCRMRGAVAVSARVGDLEVYRGADKLTLYQFNTHVAKHYFCSICGIYTHHQRRSNPNEFGINAACLEDVSPFDFEAVPVTEGIRHPTDYPRSDSEGIVGILRFEPKK</sequence>
<evidence type="ECO:0000313" key="6">
    <source>
        <dbReference type="Proteomes" id="UP000262379"/>
    </source>
</evidence>
<organism evidence="5 6">
    <name type="scientific">Mesorhizobium denitrificans</name>
    <dbReference type="NCBI Taxonomy" id="2294114"/>
    <lineage>
        <taxon>Bacteria</taxon>
        <taxon>Pseudomonadati</taxon>
        <taxon>Pseudomonadota</taxon>
        <taxon>Alphaproteobacteria</taxon>
        <taxon>Hyphomicrobiales</taxon>
        <taxon>Phyllobacteriaceae</taxon>
        <taxon>Mesorhizobium</taxon>
    </lineage>
</organism>
<gene>
    <name evidence="5" type="ORF">DY251_07260</name>
</gene>
<keyword evidence="6" id="KW-1185">Reference proteome</keyword>
<dbReference type="InterPro" id="IPR006913">
    <property type="entry name" value="CENP-V/GFA"/>
</dbReference>
<dbReference type="SUPFAM" id="SSF51316">
    <property type="entry name" value="Mss4-like"/>
    <property type="match status" value="1"/>
</dbReference>
<evidence type="ECO:0000259" key="4">
    <source>
        <dbReference type="PROSITE" id="PS51891"/>
    </source>
</evidence>
<dbReference type="Gene3D" id="2.170.150.70">
    <property type="match status" value="1"/>
</dbReference>
<comment type="caution">
    <text evidence="5">The sequence shown here is derived from an EMBL/GenBank/DDBJ whole genome shotgun (WGS) entry which is preliminary data.</text>
</comment>
<dbReference type="PANTHER" id="PTHR28620">
    <property type="entry name" value="CENTROMERE PROTEIN V"/>
    <property type="match status" value="1"/>
</dbReference>
<dbReference type="EMBL" id="QURN01000005">
    <property type="protein sequence ID" value="RFC68075.1"/>
    <property type="molecule type" value="Genomic_DNA"/>
</dbReference>
<accession>A0A371XFR7</accession>
<evidence type="ECO:0000313" key="5">
    <source>
        <dbReference type="EMBL" id="RFC68075.1"/>
    </source>
</evidence>
<dbReference type="InterPro" id="IPR052355">
    <property type="entry name" value="CENP-V-like"/>
</dbReference>
<dbReference type="Pfam" id="PF04828">
    <property type="entry name" value="GFA"/>
    <property type="match status" value="1"/>
</dbReference>
<name>A0A371XFR7_9HYPH</name>
<keyword evidence="3" id="KW-0862">Zinc</keyword>
<proteinExistence type="inferred from homology"/>
<keyword evidence="2" id="KW-0479">Metal-binding</keyword>
<reference evidence="6" key="1">
    <citation type="submission" date="2018-08" db="EMBL/GenBank/DDBJ databases">
        <authorList>
            <person name="Im W.T."/>
        </authorList>
    </citation>
    <scope>NUCLEOTIDE SEQUENCE [LARGE SCALE GENOMIC DNA]</scope>
    <source>
        <strain evidence="6">LA-28</strain>
    </source>
</reference>
<dbReference type="GO" id="GO:0046872">
    <property type="term" value="F:metal ion binding"/>
    <property type="evidence" value="ECO:0007669"/>
    <property type="project" value="UniProtKB-KW"/>
</dbReference>
<dbReference type="Proteomes" id="UP000262379">
    <property type="component" value="Unassembled WGS sequence"/>
</dbReference>
<dbReference type="GO" id="GO:0016846">
    <property type="term" value="F:carbon-sulfur lyase activity"/>
    <property type="evidence" value="ECO:0007669"/>
    <property type="project" value="InterPro"/>
</dbReference>
<dbReference type="PANTHER" id="PTHR28620:SF1">
    <property type="entry name" value="CENP-V_GFA DOMAIN-CONTAINING PROTEIN"/>
    <property type="match status" value="1"/>
</dbReference>